<feature type="binding site" evidence="13">
    <location>
        <begin position="85"/>
        <end position="88"/>
    </location>
    <ligand>
        <name>substrate</name>
    </ligand>
</feature>
<dbReference type="SUPFAM" id="SSF89562">
    <property type="entry name" value="RraA-like"/>
    <property type="match status" value="1"/>
</dbReference>
<evidence type="ECO:0000256" key="6">
    <source>
        <dbReference type="ARBA" id="ARBA00012947"/>
    </source>
</evidence>
<dbReference type="Gene3D" id="3.50.30.40">
    <property type="entry name" value="Ribonuclease E inhibitor RraA/RraA-like"/>
    <property type="match status" value="1"/>
</dbReference>
<reference evidence="15" key="1">
    <citation type="submission" date="2016-10" db="EMBL/GenBank/DDBJ databases">
        <authorList>
            <person name="Varghese N."/>
            <person name="Submissions S."/>
        </authorList>
    </citation>
    <scope>NUCLEOTIDE SEQUENCE [LARGE SCALE GENOMIC DNA]</scope>
    <source>
        <strain evidence="15">CGMCC 4.3568</strain>
    </source>
</reference>
<name>A0A1I1BTS7_9PSEU</name>
<dbReference type="Pfam" id="PF03737">
    <property type="entry name" value="RraA-like"/>
    <property type="match status" value="1"/>
</dbReference>
<dbReference type="STRING" id="490629.SAMN05216266_117115"/>
<dbReference type="OrthoDB" id="943692at2"/>
<dbReference type="PANTHER" id="PTHR33254:SF4">
    <property type="entry name" value="4-HYDROXY-4-METHYL-2-OXOGLUTARATE ALDOLASE 3-RELATED"/>
    <property type="match status" value="1"/>
</dbReference>
<dbReference type="GO" id="GO:0047443">
    <property type="term" value="F:4-hydroxy-4-methyl-2-oxoglutarate aldolase activity"/>
    <property type="evidence" value="ECO:0007669"/>
    <property type="project" value="UniProtKB-EC"/>
</dbReference>
<evidence type="ECO:0000256" key="4">
    <source>
        <dbReference type="ARBA" id="ARBA00011233"/>
    </source>
</evidence>
<evidence type="ECO:0000256" key="12">
    <source>
        <dbReference type="ARBA" id="ARBA00047973"/>
    </source>
</evidence>
<keyword evidence="15" id="KW-1185">Reference proteome</keyword>
<protein>
    <recommendedName>
        <fullName evidence="7">Putative 4-hydroxy-4-methyl-2-oxoglutarate aldolase</fullName>
        <ecNumber evidence="6">4.1.1.112</ecNumber>
        <ecNumber evidence="5">4.1.3.17</ecNumber>
    </recommendedName>
    <alternativeName>
        <fullName evidence="11">Oxaloacetate decarboxylase</fullName>
    </alternativeName>
    <alternativeName>
        <fullName evidence="9">Regulator of ribonuclease activity homolog</fullName>
    </alternativeName>
    <alternativeName>
        <fullName evidence="10">RraA-like protein</fullName>
    </alternativeName>
</protein>
<dbReference type="Proteomes" id="UP000243799">
    <property type="component" value="Unassembled WGS sequence"/>
</dbReference>
<dbReference type="InterPro" id="IPR005493">
    <property type="entry name" value="RraA/RraA-like"/>
</dbReference>
<evidence type="ECO:0000256" key="5">
    <source>
        <dbReference type="ARBA" id="ARBA00012213"/>
    </source>
</evidence>
<sequence>MAGPGFESPAVSDAMEHLGLPTGVVDGLTNVPTDILSAIGFARTATVVDSDEANIPGLAEYLDEAQEGDMLVLGWEATSVASVWGGLAATRGCAGLVNAGWIRNLADVSELRLAVWARGATPCSGKGRLAVTNVGAPVTVGGAVINDRDLVIADSTGICVVPGAQWWSVLAYAAQLQDRDEAFRQALSTGAGFSSARREAGTM</sequence>
<accession>A0A1I1BTS7</accession>
<evidence type="ECO:0000256" key="2">
    <source>
        <dbReference type="ARBA" id="ARBA00001968"/>
    </source>
</evidence>
<evidence type="ECO:0000256" key="10">
    <source>
        <dbReference type="ARBA" id="ARBA00030169"/>
    </source>
</evidence>
<evidence type="ECO:0000313" key="15">
    <source>
        <dbReference type="Proteomes" id="UP000243799"/>
    </source>
</evidence>
<gene>
    <name evidence="14" type="ORF">SAMN05216266_117115</name>
</gene>
<comment type="similarity">
    <text evidence="3">Belongs to the class II aldolase/RraA-like family.</text>
</comment>
<dbReference type="GO" id="GO:0008948">
    <property type="term" value="F:oxaloacetate decarboxylase activity"/>
    <property type="evidence" value="ECO:0007669"/>
    <property type="project" value="UniProtKB-EC"/>
</dbReference>
<comment type="function">
    <text evidence="8">Catalyzes the aldol cleavage of 4-hydroxy-4-methyl-2-oxoglutarate (HMG) into 2 molecules of pyruvate. Also contains a secondary oxaloacetate (OAA) decarboxylase activity due to the common pyruvate enolate transition state formed following C-C bond cleavage in the retro-aldol and decarboxylation reactions.</text>
</comment>
<dbReference type="PANTHER" id="PTHR33254">
    <property type="entry name" value="4-HYDROXY-4-METHYL-2-OXOGLUTARATE ALDOLASE 3-RELATED"/>
    <property type="match status" value="1"/>
</dbReference>
<dbReference type="EMBL" id="FOKG01000017">
    <property type="protein sequence ID" value="SFB53839.1"/>
    <property type="molecule type" value="Genomic_DNA"/>
</dbReference>
<dbReference type="RefSeq" id="WP_091676079.1">
    <property type="nucleotide sequence ID" value="NZ_FOKG01000017.1"/>
</dbReference>
<evidence type="ECO:0000256" key="8">
    <source>
        <dbReference type="ARBA" id="ARBA00025046"/>
    </source>
</evidence>
<evidence type="ECO:0000256" key="3">
    <source>
        <dbReference type="ARBA" id="ARBA00008621"/>
    </source>
</evidence>
<comment type="cofactor">
    <cofactor evidence="2">
        <name>a divalent metal cation</name>
        <dbReference type="ChEBI" id="CHEBI:60240"/>
    </cofactor>
</comment>
<evidence type="ECO:0000256" key="13">
    <source>
        <dbReference type="PIRSR" id="PIRSR605493-1"/>
    </source>
</evidence>
<comment type="subunit">
    <text evidence="4">Homotrimer.</text>
</comment>
<comment type="catalytic activity">
    <reaction evidence="12">
        <text>oxaloacetate + H(+) = pyruvate + CO2</text>
        <dbReference type="Rhea" id="RHEA:15641"/>
        <dbReference type="ChEBI" id="CHEBI:15361"/>
        <dbReference type="ChEBI" id="CHEBI:15378"/>
        <dbReference type="ChEBI" id="CHEBI:16452"/>
        <dbReference type="ChEBI" id="CHEBI:16526"/>
        <dbReference type="EC" id="4.1.1.112"/>
    </reaction>
</comment>
<dbReference type="InterPro" id="IPR036704">
    <property type="entry name" value="RraA/RraA-like_sf"/>
</dbReference>
<feature type="binding site" evidence="13">
    <location>
        <position position="103"/>
    </location>
    <ligand>
        <name>substrate</name>
    </ligand>
</feature>
<comment type="catalytic activity">
    <reaction evidence="1">
        <text>4-hydroxy-4-methyl-2-oxoglutarate = 2 pyruvate</text>
        <dbReference type="Rhea" id="RHEA:22748"/>
        <dbReference type="ChEBI" id="CHEBI:15361"/>
        <dbReference type="ChEBI" id="CHEBI:58276"/>
        <dbReference type="EC" id="4.1.3.17"/>
    </reaction>
</comment>
<evidence type="ECO:0000256" key="9">
    <source>
        <dbReference type="ARBA" id="ARBA00029596"/>
    </source>
</evidence>
<evidence type="ECO:0000256" key="1">
    <source>
        <dbReference type="ARBA" id="ARBA00001342"/>
    </source>
</evidence>
<dbReference type="AlphaFoldDB" id="A0A1I1BTS7"/>
<dbReference type="EC" id="4.1.3.17" evidence="5"/>
<evidence type="ECO:0000313" key="14">
    <source>
        <dbReference type="EMBL" id="SFB53839.1"/>
    </source>
</evidence>
<evidence type="ECO:0000256" key="11">
    <source>
        <dbReference type="ARBA" id="ARBA00032305"/>
    </source>
</evidence>
<proteinExistence type="inferred from homology"/>
<dbReference type="EC" id="4.1.1.112" evidence="6"/>
<evidence type="ECO:0000256" key="7">
    <source>
        <dbReference type="ARBA" id="ARBA00016549"/>
    </source>
</evidence>
<organism evidence="14 15">
    <name type="scientific">Amycolatopsis marina</name>
    <dbReference type="NCBI Taxonomy" id="490629"/>
    <lineage>
        <taxon>Bacteria</taxon>
        <taxon>Bacillati</taxon>
        <taxon>Actinomycetota</taxon>
        <taxon>Actinomycetes</taxon>
        <taxon>Pseudonocardiales</taxon>
        <taxon>Pseudonocardiaceae</taxon>
        <taxon>Amycolatopsis</taxon>
    </lineage>
</organism>